<sequence length="149" mass="17670">MGIDPTKSLIEIRIEGTKEYYNAVKGEISKLVADAISSKTTIYFDVKVNRKSENDSRDEKWHPIFTSIREETDKKFEEYKGFAYSFHPEPLQIIIKTDLNKSKWWNSNKKVNEIEKYVQEIIKLKREELVIEEIPYEIIIRGKKNKKLN</sequence>
<proteinExistence type="predicted"/>
<organism evidence="1 2">
    <name type="scientific">Paenisporosarcina antarctica</name>
    <dbReference type="NCBI Taxonomy" id="417367"/>
    <lineage>
        <taxon>Bacteria</taxon>
        <taxon>Bacillati</taxon>
        <taxon>Bacillota</taxon>
        <taxon>Bacilli</taxon>
        <taxon>Bacillales</taxon>
        <taxon>Caryophanaceae</taxon>
        <taxon>Paenisporosarcina</taxon>
    </lineage>
</organism>
<reference evidence="1 2" key="1">
    <citation type="submission" date="2019-03" db="EMBL/GenBank/DDBJ databases">
        <title>Complete genome sequence of Paenisporosarcina antarctica CGMCC 1.6503T.</title>
        <authorList>
            <person name="Rong J.-C."/>
            <person name="Chi N.-Y."/>
            <person name="Zhang Q.-F."/>
        </authorList>
    </citation>
    <scope>NUCLEOTIDE SEQUENCE [LARGE SCALE GENOMIC DNA]</scope>
    <source>
        <strain evidence="1 2">CGMCC 1.6503</strain>
    </source>
</reference>
<keyword evidence="2" id="KW-1185">Reference proteome</keyword>
<dbReference type="OrthoDB" id="2455196at2"/>
<dbReference type="AlphaFoldDB" id="A0A4P7A311"/>
<evidence type="ECO:0000313" key="1">
    <source>
        <dbReference type="EMBL" id="QBP43098.1"/>
    </source>
</evidence>
<accession>A0A4P7A311</accession>
<protein>
    <submittedName>
        <fullName evidence="1">Uncharacterized protein</fullName>
    </submittedName>
</protein>
<gene>
    <name evidence="1" type="ORF">E2636_13225</name>
</gene>
<dbReference type="Proteomes" id="UP000294292">
    <property type="component" value="Chromosome"/>
</dbReference>
<dbReference type="KEGG" id="panc:E2636_13225"/>
<name>A0A4P7A311_9BACL</name>
<evidence type="ECO:0000313" key="2">
    <source>
        <dbReference type="Proteomes" id="UP000294292"/>
    </source>
</evidence>
<dbReference type="EMBL" id="CP038015">
    <property type="protein sequence ID" value="QBP43098.1"/>
    <property type="molecule type" value="Genomic_DNA"/>
</dbReference>